<dbReference type="EMBL" id="QVXO01000008">
    <property type="protein sequence ID" value="RPJ92375.1"/>
    <property type="molecule type" value="Genomic_DNA"/>
</dbReference>
<dbReference type="Proteomes" id="UP000285324">
    <property type="component" value="Unassembled WGS sequence"/>
</dbReference>
<feature type="transmembrane region" description="Helical" evidence="1">
    <location>
        <begin position="36"/>
        <end position="52"/>
    </location>
</feature>
<proteinExistence type="predicted"/>
<keyword evidence="1" id="KW-0472">Membrane</keyword>
<feature type="transmembrane region" description="Helical" evidence="1">
    <location>
        <begin position="137"/>
        <end position="161"/>
    </location>
</feature>
<keyword evidence="1" id="KW-1133">Transmembrane helix</keyword>
<evidence type="ECO:0000313" key="3">
    <source>
        <dbReference type="Proteomes" id="UP000285324"/>
    </source>
</evidence>
<dbReference type="AlphaFoldDB" id="A0A424WGI4"/>
<feature type="transmembrane region" description="Helical" evidence="1">
    <location>
        <begin position="111"/>
        <end position="131"/>
    </location>
</feature>
<dbReference type="RefSeq" id="WP_118932137.1">
    <property type="nucleotide sequence ID" value="NZ_CP061008.1"/>
</dbReference>
<feature type="transmembrane region" description="Helical" evidence="1">
    <location>
        <begin position="267"/>
        <end position="285"/>
    </location>
</feature>
<sequence>MTEMEARVERREARVEGGWGKGIEVASVSLGAAKDGVLWFSAAAAIFLWVYLKEIDWISLFLPSVASSSGLLTLAVGGGLFGLAIAAAVIYPSIILIFFAGDDREIPKWLMYVQLFVLVEMAGLVFFDSYYLDNGLYLLLLMLGTYGIAMGFYCLLSWFAAPKLSNRTWRDRLRSAWEGALPKSEGAVLGRWRHGWPFAVVAAMVFSALALAIPATVFIGLIRDESPVESPRYWVWALLLIYILLLIMPVILFWADRGRGLNYRKSVVRAMILMLLLFLTAFWVTPRSTFSNRVLELVHARSASEEVFIVSSPVLSDALKSLDFPIGEVAGKHVTVRAWVRYSFGDIVLLCKGPWRRQNVQIDENDMTRERANRCVPAQRGELREWRGGLFSPLV</sequence>
<feature type="transmembrane region" description="Helical" evidence="1">
    <location>
        <begin position="233"/>
        <end position="255"/>
    </location>
</feature>
<keyword evidence="1" id="KW-0812">Transmembrane</keyword>
<evidence type="ECO:0000256" key="1">
    <source>
        <dbReference type="SAM" id="Phobius"/>
    </source>
</evidence>
<comment type="caution">
    <text evidence="2">The sequence shown here is derived from an EMBL/GenBank/DDBJ whole genome shotgun (WGS) entry which is preliminary data.</text>
</comment>
<feature type="transmembrane region" description="Helical" evidence="1">
    <location>
        <begin position="198"/>
        <end position="221"/>
    </location>
</feature>
<reference evidence="2 3" key="1">
    <citation type="submission" date="2018-08" db="EMBL/GenBank/DDBJ databases">
        <title>Achromobacter xylosoxidans Genome sequencing and assembly.</title>
        <authorList>
            <person name="Wang R."/>
            <person name="Rensing C."/>
            <person name="Li Y."/>
        </authorList>
    </citation>
    <scope>NUCLEOTIDE SEQUENCE [LARGE SCALE GENOMIC DNA]</scope>
    <source>
        <strain evidence="2 3">GD003A</strain>
    </source>
</reference>
<organism evidence="2 3">
    <name type="scientific">Alcaligenes xylosoxydans xylosoxydans</name>
    <name type="common">Achromobacter xylosoxidans</name>
    <dbReference type="NCBI Taxonomy" id="85698"/>
    <lineage>
        <taxon>Bacteria</taxon>
        <taxon>Pseudomonadati</taxon>
        <taxon>Pseudomonadota</taxon>
        <taxon>Betaproteobacteria</taxon>
        <taxon>Burkholderiales</taxon>
        <taxon>Alcaligenaceae</taxon>
        <taxon>Achromobacter</taxon>
    </lineage>
</organism>
<accession>A0A424WGI4</accession>
<gene>
    <name evidence="2" type="ORF">DY367_07670</name>
</gene>
<evidence type="ECO:0000313" key="2">
    <source>
        <dbReference type="EMBL" id="RPJ92375.1"/>
    </source>
</evidence>
<dbReference type="OrthoDB" id="9004031at2"/>
<feature type="transmembrane region" description="Helical" evidence="1">
    <location>
        <begin position="72"/>
        <end position="99"/>
    </location>
</feature>
<protein>
    <submittedName>
        <fullName evidence="2">Uncharacterized protein</fullName>
    </submittedName>
</protein>
<name>A0A424WGI4_ALCXX</name>